<feature type="compositionally biased region" description="Polar residues" evidence="1">
    <location>
        <begin position="81"/>
        <end position="90"/>
    </location>
</feature>
<protein>
    <submittedName>
        <fullName evidence="2">Uncharacterized protein</fullName>
    </submittedName>
</protein>
<evidence type="ECO:0000256" key="1">
    <source>
        <dbReference type="SAM" id="MobiDB-lite"/>
    </source>
</evidence>
<name>R0LVH9_ANAPL</name>
<sequence>MATQEQEEWTCRRATCRDCAPVKALKLRRGQGCWVFPWISCDRELAVPIDWSRLEQTRCQGNVAASTAAEQSHLSPAKVSENPTNDDQTCATRAQQLPPHCSLSSLFVGAIWVAHLQLRMQTSTPLQWADRVCMVAWSFTVVLTHALRSCSMSGMEMGQIDTGGGEEGFQPALRMQTVQSALCLRPVIVDIVVDYRNPDVDADGI</sequence>
<dbReference type="Proteomes" id="UP000296049">
    <property type="component" value="Unassembled WGS sequence"/>
</dbReference>
<reference evidence="3" key="1">
    <citation type="journal article" date="2013" name="Nat. Genet.">
        <title>The duck genome and transcriptome provide insight into an avian influenza virus reservoir species.</title>
        <authorList>
            <person name="Huang Y."/>
            <person name="Li Y."/>
            <person name="Burt D.W."/>
            <person name="Chen H."/>
            <person name="Zhang Y."/>
            <person name="Qian W."/>
            <person name="Kim H."/>
            <person name="Gan S."/>
            <person name="Zhao Y."/>
            <person name="Li J."/>
            <person name="Yi K."/>
            <person name="Feng H."/>
            <person name="Zhu P."/>
            <person name="Li B."/>
            <person name="Liu Q."/>
            <person name="Fairley S."/>
            <person name="Magor K.E."/>
            <person name="Du Z."/>
            <person name="Hu X."/>
            <person name="Goodman L."/>
            <person name="Tafer H."/>
            <person name="Vignal A."/>
            <person name="Lee T."/>
            <person name="Kim K.W."/>
            <person name="Sheng Z."/>
            <person name="An Y."/>
            <person name="Searle S."/>
            <person name="Herrero J."/>
            <person name="Groenen M.A."/>
            <person name="Crooijmans R.P."/>
            <person name="Faraut T."/>
            <person name="Cai Q."/>
            <person name="Webster R.G."/>
            <person name="Aldridge J.R."/>
            <person name="Warren W.C."/>
            <person name="Bartschat S."/>
            <person name="Kehr S."/>
            <person name="Marz M."/>
            <person name="Stadler P.F."/>
            <person name="Smith J."/>
            <person name="Kraus R.H."/>
            <person name="Zhao Y."/>
            <person name="Ren L."/>
            <person name="Fei J."/>
            <person name="Morisson M."/>
            <person name="Kaiser P."/>
            <person name="Griffin D.K."/>
            <person name="Rao M."/>
            <person name="Pitel F."/>
            <person name="Wang J."/>
            <person name="Li N."/>
        </authorList>
    </citation>
    <scope>NUCLEOTIDE SEQUENCE [LARGE SCALE GENOMIC DNA]</scope>
</reference>
<evidence type="ECO:0000313" key="2">
    <source>
        <dbReference type="EMBL" id="EOB04423.1"/>
    </source>
</evidence>
<accession>R0LVH9</accession>
<dbReference type="AlphaFoldDB" id="R0LVH9"/>
<keyword evidence="3" id="KW-1185">Reference proteome</keyword>
<feature type="region of interest" description="Disordered" evidence="1">
    <location>
        <begin position="69"/>
        <end position="90"/>
    </location>
</feature>
<organism evidence="2 3">
    <name type="scientific">Anas platyrhynchos</name>
    <name type="common">Mallard</name>
    <name type="synonym">Anas boschas</name>
    <dbReference type="NCBI Taxonomy" id="8839"/>
    <lineage>
        <taxon>Eukaryota</taxon>
        <taxon>Metazoa</taxon>
        <taxon>Chordata</taxon>
        <taxon>Craniata</taxon>
        <taxon>Vertebrata</taxon>
        <taxon>Euteleostomi</taxon>
        <taxon>Archelosauria</taxon>
        <taxon>Archosauria</taxon>
        <taxon>Dinosauria</taxon>
        <taxon>Saurischia</taxon>
        <taxon>Theropoda</taxon>
        <taxon>Coelurosauria</taxon>
        <taxon>Aves</taxon>
        <taxon>Neognathae</taxon>
        <taxon>Galloanserae</taxon>
        <taxon>Anseriformes</taxon>
        <taxon>Anatidae</taxon>
        <taxon>Anatinae</taxon>
        <taxon>Anas</taxon>
    </lineage>
</organism>
<evidence type="ECO:0000313" key="3">
    <source>
        <dbReference type="Proteomes" id="UP000296049"/>
    </source>
</evidence>
<proteinExistence type="predicted"/>
<gene>
    <name evidence="2" type="ORF">Anapl_08168</name>
</gene>
<dbReference type="EMBL" id="KB742791">
    <property type="protein sequence ID" value="EOB04423.1"/>
    <property type="molecule type" value="Genomic_DNA"/>
</dbReference>